<evidence type="ECO:0000313" key="2">
    <source>
        <dbReference type="Proteomes" id="UP001308005"/>
    </source>
</evidence>
<protein>
    <submittedName>
        <fullName evidence="1">Uncharacterized protein</fullName>
    </submittedName>
</protein>
<accession>A0ABU6CTD2</accession>
<dbReference type="EMBL" id="JAYMYJ010000030">
    <property type="protein sequence ID" value="MEB4590096.1"/>
    <property type="molecule type" value="Genomic_DNA"/>
</dbReference>
<sequence>MPTLKTVVAPSDFNATHFDTTTNNKVNLSGPLLNPFFTDVTLDTATDPANPVYKFTQYGGTVKAVPAGVNDVHLDTAGTDYDAASMVLTLALNDGGSKTINLMELAKTSTQDSTSIAFSGDGTAGNKLSAMVKTKAAGGITDAGSGLEVVPADINTLTHDVVLKDMAGNVLMYGSSTGAP</sequence>
<organism evidence="1 2">
    <name type="scientific">Candidatus Thiothrix phosphatis</name>
    <dbReference type="NCBI Taxonomy" id="3112415"/>
    <lineage>
        <taxon>Bacteria</taxon>
        <taxon>Pseudomonadati</taxon>
        <taxon>Pseudomonadota</taxon>
        <taxon>Gammaproteobacteria</taxon>
        <taxon>Thiotrichales</taxon>
        <taxon>Thiotrichaceae</taxon>
        <taxon>Thiothrix</taxon>
    </lineage>
</organism>
<dbReference type="Proteomes" id="UP001308005">
    <property type="component" value="Unassembled WGS sequence"/>
</dbReference>
<comment type="caution">
    <text evidence="1">The sequence shown here is derived from an EMBL/GenBank/DDBJ whole genome shotgun (WGS) entry which is preliminary data.</text>
</comment>
<dbReference type="RefSeq" id="WP_324693332.1">
    <property type="nucleotide sequence ID" value="NZ_JAYMYJ010000030.1"/>
</dbReference>
<keyword evidence="2" id="KW-1185">Reference proteome</keyword>
<proteinExistence type="predicted"/>
<reference evidence="1 2" key="2">
    <citation type="submission" date="2024-01" db="EMBL/GenBank/DDBJ databases">
        <authorList>
            <person name="Xie X."/>
        </authorList>
    </citation>
    <scope>NUCLEOTIDE SEQUENCE [LARGE SCALE GENOMIC DNA]</scope>
    <source>
        <strain evidence="1">SCUT-1</strain>
    </source>
</reference>
<evidence type="ECO:0000313" key="1">
    <source>
        <dbReference type="EMBL" id="MEB4590096.1"/>
    </source>
</evidence>
<reference evidence="2" key="1">
    <citation type="submission" date="2023-07" db="EMBL/GenBank/DDBJ databases">
        <title>The carbon used by Thiothrix.</title>
        <authorList>
            <person name="Chen L."/>
        </authorList>
    </citation>
    <scope>NUCLEOTIDE SEQUENCE [LARGE SCALE GENOMIC DNA]</scope>
</reference>
<name>A0ABU6CTD2_9GAMM</name>
<gene>
    <name evidence="1" type="ORF">VSS37_03805</name>
</gene>